<evidence type="ECO:0000256" key="3">
    <source>
        <dbReference type="ARBA" id="ARBA00022618"/>
    </source>
</evidence>
<dbReference type="EMBL" id="JASJQH010006911">
    <property type="protein sequence ID" value="KAK9727781.1"/>
    <property type="molecule type" value="Genomic_DNA"/>
</dbReference>
<name>A0ABR2W9C6_9FUNG</name>
<dbReference type="Proteomes" id="UP001479436">
    <property type="component" value="Unassembled WGS sequence"/>
</dbReference>
<feature type="compositionally biased region" description="Polar residues" evidence="8">
    <location>
        <begin position="17"/>
        <end position="30"/>
    </location>
</feature>
<evidence type="ECO:0000256" key="1">
    <source>
        <dbReference type="ARBA" id="ARBA00004123"/>
    </source>
</evidence>
<evidence type="ECO:0000256" key="4">
    <source>
        <dbReference type="ARBA" id="ARBA00022776"/>
    </source>
</evidence>
<feature type="region of interest" description="Disordered" evidence="8">
    <location>
        <begin position="1"/>
        <end position="39"/>
    </location>
</feature>
<keyword evidence="9" id="KW-0808">Transferase</keyword>
<keyword evidence="3" id="KW-0132">Cell division</keyword>
<comment type="caution">
    <text evidence="9">The sequence shown here is derived from an EMBL/GenBank/DDBJ whole genome shotgun (WGS) entry which is preliminary data.</text>
</comment>
<dbReference type="GO" id="GO:0004400">
    <property type="term" value="F:histidinol-phosphate transaminase activity"/>
    <property type="evidence" value="ECO:0007669"/>
    <property type="project" value="UniProtKB-EC"/>
</dbReference>
<gene>
    <name evidence="9" type="primary">MAU2</name>
    <name evidence="9" type="ORF">K7432_001558</name>
</gene>
<dbReference type="PANTHER" id="PTHR21394">
    <property type="entry name" value="MAU2 CHROMATID COHESION FACTOR HOMOLOG"/>
    <property type="match status" value="1"/>
</dbReference>
<keyword evidence="5" id="KW-0159">Chromosome partition</keyword>
<comment type="similarity">
    <text evidence="2">Belongs to the SCC4/mau-2 family.</text>
</comment>
<protein>
    <submittedName>
        <fullName evidence="9">Mau2 chromatid cohesion factor</fullName>
        <ecNumber evidence="9">2.6.1.9</ecNumber>
    </submittedName>
</protein>
<reference evidence="9 10" key="1">
    <citation type="submission" date="2023-04" db="EMBL/GenBank/DDBJ databases">
        <title>Genome of Basidiobolus ranarum AG-B5.</title>
        <authorList>
            <person name="Stajich J.E."/>
            <person name="Carter-House D."/>
            <person name="Gryganskyi A."/>
        </authorList>
    </citation>
    <scope>NUCLEOTIDE SEQUENCE [LARGE SCALE GENOMIC DNA]</scope>
    <source>
        <strain evidence="9 10">AG-B5</strain>
    </source>
</reference>
<keyword evidence="7" id="KW-0131">Cell cycle</keyword>
<dbReference type="EC" id="2.6.1.9" evidence="9"/>
<accession>A0ABR2W9C6</accession>
<evidence type="ECO:0000313" key="9">
    <source>
        <dbReference type="EMBL" id="KAK9727781.1"/>
    </source>
</evidence>
<evidence type="ECO:0000256" key="6">
    <source>
        <dbReference type="ARBA" id="ARBA00023242"/>
    </source>
</evidence>
<evidence type="ECO:0000256" key="7">
    <source>
        <dbReference type="ARBA" id="ARBA00023306"/>
    </source>
</evidence>
<dbReference type="InterPro" id="IPR019440">
    <property type="entry name" value="MAU2"/>
</dbReference>
<feature type="region of interest" description="Disordered" evidence="8">
    <location>
        <begin position="135"/>
        <end position="161"/>
    </location>
</feature>
<feature type="compositionally biased region" description="Low complexity" evidence="8">
    <location>
        <begin position="152"/>
        <end position="161"/>
    </location>
</feature>
<evidence type="ECO:0000313" key="10">
    <source>
        <dbReference type="Proteomes" id="UP001479436"/>
    </source>
</evidence>
<sequence>MYQYPGQGLPQQPTTPVQNRTGGYQQQEPQSGRGYYQDSIQSPGNIFNTPFRSSQTQLEPQTPSQGVSQHKILWTLTEHYLAHACQIASGLVAQPTQQKWIEHQRDIKSAVYCLEAVLKSGKSANFFSGGMSANSPSSMRFGTPQRSSILQSPRTPTTPSRVTVMPKIETKTRFRLAQVLFQYTENIVEAEEHLQKAILLAQKLEGYSELKFQMIDLQCQILERTRNFKIAQNVLKNSIVEAGELNLPVWIYHFLLLRAKLYYMDHDFGRCLSSLSEALQFAERRQELDMKACILLTKCQYALSFQQYHIVSEGLSQVSILFPQPRESNMIGQGRPIVQNRNLQLCHYMILIIYSTHTGNIKTAMQYTTEMYSLLETPSMTELQDIQGFIKIPIRSSTVVNNYTQGHYETFSVMTAGWLTKNQLYSLAYLISGMCNKSDNTNLKAKTFLTEGLKNVELQFSTFLGNPGLHEAIEHKNWCAVVKAHMLLHLSDVLMLRSEFQEATKTLLELVSWSYTCGFWEKFAALICSSWGMLCQFQGQSMEALQFYEAAAGCTDNRELVALVRLNQALIHIGLSASNREMVHTMLDGIRPDCLEGKLDGLKAVFHVVEGLVTHEIVKAKQNLLETLKLTSTLYNTQLKSITLSLLGTLFQHTQNDQSEKMLTTAYLLSRNSRNDMGCLVAGGLLRDLYHRQGLEQKTNKQNILNQAHWQQVERQINPS</sequence>
<evidence type="ECO:0000256" key="8">
    <source>
        <dbReference type="SAM" id="MobiDB-lite"/>
    </source>
</evidence>
<feature type="compositionally biased region" description="Low complexity" evidence="8">
    <location>
        <begin position="1"/>
        <end position="16"/>
    </location>
</feature>
<keyword evidence="10" id="KW-1185">Reference proteome</keyword>
<evidence type="ECO:0000256" key="5">
    <source>
        <dbReference type="ARBA" id="ARBA00022829"/>
    </source>
</evidence>
<comment type="subcellular location">
    <subcellularLocation>
        <location evidence="1">Nucleus</location>
    </subcellularLocation>
</comment>
<feature type="compositionally biased region" description="Polar residues" evidence="8">
    <location>
        <begin position="135"/>
        <end position="151"/>
    </location>
</feature>
<organism evidence="9 10">
    <name type="scientific">Basidiobolus ranarum</name>
    <dbReference type="NCBI Taxonomy" id="34480"/>
    <lineage>
        <taxon>Eukaryota</taxon>
        <taxon>Fungi</taxon>
        <taxon>Fungi incertae sedis</taxon>
        <taxon>Zoopagomycota</taxon>
        <taxon>Entomophthoromycotina</taxon>
        <taxon>Basidiobolomycetes</taxon>
        <taxon>Basidiobolales</taxon>
        <taxon>Basidiobolaceae</taxon>
        <taxon>Basidiobolus</taxon>
    </lineage>
</organism>
<dbReference type="Pfam" id="PF10345">
    <property type="entry name" value="Cohesin_load"/>
    <property type="match status" value="1"/>
</dbReference>
<keyword evidence="6" id="KW-0539">Nucleus</keyword>
<proteinExistence type="inferred from homology"/>
<keyword evidence="9" id="KW-0032">Aminotransferase</keyword>
<keyword evidence="4" id="KW-0498">Mitosis</keyword>
<evidence type="ECO:0000256" key="2">
    <source>
        <dbReference type="ARBA" id="ARBA00008585"/>
    </source>
</evidence>